<dbReference type="InterPro" id="IPR008878">
    <property type="entry name" value="Transposase_IS66_Orf2"/>
</dbReference>
<dbReference type="Proteomes" id="UP001152867">
    <property type="component" value="Unassembled WGS sequence"/>
</dbReference>
<accession>A0ABT6DAN4</accession>
<evidence type="ECO:0000313" key="2">
    <source>
        <dbReference type="Proteomes" id="UP001152867"/>
    </source>
</evidence>
<reference evidence="1" key="1">
    <citation type="submission" date="2022-06" db="EMBL/GenBank/DDBJ databases">
        <title>Antifungal cultures and metabolites of lactic acid bacteria for use in dairy fermentations.</title>
        <authorList>
            <person name="Zhao Z."/>
            <person name="Gaenzle M."/>
        </authorList>
    </citation>
    <scope>NUCLEOTIDE SEQUENCE</scope>
    <source>
        <strain evidence="1">FUA3126</strain>
    </source>
</reference>
<evidence type="ECO:0000313" key="1">
    <source>
        <dbReference type="EMBL" id="MDF9913618.1"/>
    </source>
</evidence>
<dbReference type="EMBL" id="JANDJP010000004">
    <property type="protein sequence ID" value="MDF9913618.1"/>
    <property type="molecule type" value="Genomic_DNA"/>
</dbReference>
<proteinExistence type="predicted"/>
<comment type="caution">
    <text evidence="1">The sequence shown here is derived from an EMBL/GenBank/DDBJ whole genome shotgun (WGS) entry which is preliminary data.</text>
</comment>
<dbReference type="Pfam" id="PF05717">
    <property type="entry name" value="TnpB_IS66"/>
    <property type="match status" value="1"/>
</dbReference>
<dbReference type="RefSeq" id="WP_178942994.1">
    <property type="nucleotide sequence ID" value="NZ_JAIWJF010000002.1"/>
</dbReference>
<organism evidence="1 2">
    <name type="scientific">Furfurilactobacillus milii</name>
    <dbReference type="NCBI Taxonomy" id="2888272"/>
    <lineage>
        <taxon>Bacteria</taxon>
        <taxon>Bacillati</taxon>
        <taxon>Bacillota</taxon>
        <taxon>Bacilli</taxon>
        <taxon>Lactobacillales</taxon>
        <taxon>Lactobacillaceae</taxon>
        <taxon>Furfurilactobacillus</taxon>
    </lineage>
</organism>
<keyword evidence="2" id="KW-1185">Reference proteome</keyword>
<gene>
    <name evidence="1" type="ORF">NNA32_05065</name>
</gene>
<sequence length="70" mass="7935">MMLIDQSSIKQIYIVCSKTALHRGIDGLTAIVQQQFELDPYNRSLYLFCGTAQGSIQSALLGWRRNFIVI</sequence>
<name>A0ABT6DAN4_9LACO</name>
<protein>
    <submittedName>
        <fullName evidence="1">Transposase</fullName>
    </submittedName>
</protein>